<keyword evidence="3" id="KW-1185">Reference proteome</keyword>
<sequence length="71" mass="7312">MASKPLPPVSSGPRKQQCCIADDDINKDGMDVKEEGVIEVTNPLPLGLQAQASHQEELGGQRGGQGGGTLG</sequence>
<protein>
    <submittedName>
        <fullName evidence="2">Uncharacterized protein</fullName>
    </submittedName>
</protein>
<proteinExistence type="predicted"/>
<feature type="region of interest" description="Disordered" evidence="1">
    <location>
        <begin position="48"/>
        <end position="71"/>
    </location>
</feature>
<reference evidence="2 3" key="1">
    <citation type="submission" date="2019-11" db="EMBL/GenBank/DDBJ databases">
        <title>Whole genome sequence of Oryza granulata.</title>
        <authorList>
            <person name="Li W."/>
        </authorList>
    </citation>
    <scope>NUCLEOTIDE SEQUENCE [LARGE SCALE GENOMIC DNA]</scope>
    <source>
        <strain evidence="3">cv. Menghai</strain>
        <tissue evidence="2">Leaf</tissue>
    </source>
</reference>
<evidence type="ECO:0000313" key="2">
    <source>
        <dbReference type="EMBL" id="KAF0900662.1"/>
    </source>
</evidence>
<feature type="compositionally biased region" description="Gly residues" evidence="1">
    <location>
        <begin position="60"/>
        <end position="71"/>
    </location>
</feature>
<evidence type="ECO:0000256" key="1">
    <source>
        <dbReference type="SAM" id="MobiDB-lite"/>
    </source>
</evidence>
<gene>
    <name evidence="2" type="ORF">E2562_033883</name>
</gene>
<dbReference type="Proteomes" id="UP000479710">
    <property type="component" value="Unassembled WGS sequence"/>
</dbReference>
<dbReference type="AlphaFoldDB" id="A0A6G1CKH6"/>
<comment type="caution">
    <text evidence="2">The sequence shown here is derived from an EMBL/GenBank/DDBJ whole genome shotgun (WGS) entry which is preliminary data.</text>
</comment>
<organism evidence="2 3">
    <name type="scientific">Oryza meyeriana var. granulata</name>
    <dbReference type="NCBI Taxonomy" id="110450"/>
    <lineage>
        <taxon>Eukaryota</taxon>
        <taxon>Viridiplantae</taxon>
        <taxon>Streptophyta</taxon>
        <taxon>Embryophyta</taxon>
        <taxon>Tracheophyta</taxon>
        <taxon>Spermatophyta</taxon>
        <taxon>Magnoliopsida</taxon>
        <taxon>Liliopsida</taxon>
        <taxon>Poales</taxon>
        <taxon>Poaceae</taxon>
        <taxon>BOP clade</taxon>
        <taxon>Oryzoideae</taxon>
        <taxon>Oryzeae</taxon>
        <taxon>Oryzinae</taxon>
        <taxon>Oryza</taxon>
        <taxon>Oryza meyeriana</taxon>
    </lineage>
</organism>
<evidence type="ECO:0000313" key="3">
    <source>
        <dbReference type="Proteomes" id="UP000479710"/>
    </source>
</evidence>
<name>A0A6G1CKH6_9ORYZ</name>
<accession>A0A6G1CKH6</accession>
<dbReference type="EMBL" id="SPHZ02000009">
    <property type="protein sequence ID" value="KAF0900662.1"/>
    <property type="molecule type" value="Genomic_DNA"/>
</dbReference>